<dbReference type="NCBIfam" id="TIGR02481">
    <property type="entry name" value="hemeryth_dom"/>
    <property type="match status" value="1"/>
</dbReference>
<dbReference type="RefSeq" id="WP_138152725.1">
    <property type="nucleotide sequence ID" value="NZ_VANU01000004.1"/>
</dbReference>
<dbReference type="Gene3D" id="1.20.120.50">
    <property type="entry name" value="Hemerythrin-like"/>
    <property type="match status" value="1"/>
</dbReference>
<dbReference type="InterPro" id="IPR012827">
    <property type="entry name" value="Hemerythrin_metal-bd"/>
</dbReference>
<gene>
    <name evidence="4" type="ORF">FDK22_09665</name>
</gene>
<dbReference type="AlphaFoldDB" id="A0A5R8Y040"/>
<accession>A0A5R8Y040</accession>
<evidence type="ECO:0000256" key="2">
    <source>
        <dbReference type="ARBA" id="ARBA00022723"/>
    </source>
</evidence>
<evidence type="ECO:0000313" key="4">
    <source>
        <dbReference type="EMBL" id="TLP37580.1"/>
    </source>
</evidence>
<dbReference type="CDD" id="cd12107">
    <property type="entry name" value="Hemerythrin"/>
    <property type="match status" value="1"/>
</dbReference>
<evidence type="ECO:0000256" key="1">
    <source>
        <dbReference type="ARBA" id="ARBA00010587"/>
    </source>
</evidence>
<dbReference type="Proteomes" id="UP000308901">
    <property type="component" value="Unassembled WGS sequence"/>
</dbReference>
<dbReference type="EMBL" id="VANU01000004">
    <property type="protein sequence ID" value="TLP37580.1"/>
    <property type="molecule type" value="Genomic_DNA"/>
</dbReference>
<comment type="caution">
    <text evidence="4">The sequence shown here is derived from an EMBL/GenBank/DDBJ whole genome shotgun (WGS) entry which is preliminary data.</text>
</comment>
<evidence type="ECO:0000313" key="5">
    <source>
        <dbReference type="Proteomes" id="UP000308901"/>
    </source>
</evidence>
<organism evidence="4 5">
    <name type="scientific">Arcobacter arenosus</name>
    <dbReference type="NCBI Taxonomy" id="2576037"/>
    <lineage>
        <taxon>Bacteria</taxon>
        <taxon>Pseudomonadati</taxon>
        <taxon>Campylobacterota</taxon>
        <taxon>Epsilonproteobacteria</taxon>
        <taxon>Campylobacterales</taxon>
        <taxon>Arcobacteraceae</taxon>
        <taxon>Arcobacter</taxon>
    </lineage>
</organism>
<dbReference type="PROSITE" id="PS00550">
    <property type="entry name" value="HEMERYTHRINS"/>
    <property type="match status" value="1"/>
</dbReference>
<dbReference type="InterPro" id="IPR035938">
    <property type="entry name" value="Hemerythrin-like_sf"/>
</dbReference>
<keyword evidence="5" id="KW-1185">Reference proteome</keyword>
<keyword evidence="3" id="KW-0408">Iron</keyword>
<proteinExistence type="inferred from homology"/>
<keyword evidence="2" id="KW-0479">Metal-binding</keyword>
<reference evidence="4 5" key="1">
    <citation type="submission" date="2019-05" db="EMBL/GenBank/DDBJ databases">
        <title>Arcobacter sp. nov., isolated from sea sediment.</title>
        <authorList>
            <person name="Kim W."/>
        </authorList>
    </citation>
    <scope>NUCLEOTIDE SEQUENCE [LARGE SCALE GENOMIC DNA]</scope>
    <source>
        <strain evidence="4 5">CAU 1517</strain>
    </source>
</reference>
<sequence length="130" mass="15719">MEFQDNKHLLKHNEMDEIHKEFVQIYNGADYNSIGSIINKTKELFEHTKRHFSYEESQMDQFNYPTSREHKEEHQKVLHEMQFFLEKSNTSIGKQLLKAYYKQKLPDWFDLHLISMDSDLASFLKQFKKG</sequence>
<protein>
    <submittedName>
        <fullName evidence="4">Hemerythrin</fullName>
    </submittedName>
</protein>
<comment type="similarity">
    <text evidence="1">Belongs to the hemerythrin family.</text>
</comment>
<dbReference type="OrthoDB" id="5296936at2"/>
<evidence type="ECO:0000256" key="3">
    <source>
        <dbReference type="ARBA" id="ARBA00023004"/>
    </source>
</evidence>
<dbReference type="GO" id="GO:0046872">
    <property type="term" value="F:metal ion binding"/>
    <property type="evidence" value="ECO:0007669"/>
    <property type="project" value="UniProtKB-KW"/>
</dbReference>
<name>A0A5R8Y040_9BACT</name>
<dbReference type="SUPFAM" id="SSF47188">
    <property type="entry name" value="Hemerythrin-like"/>
    <property type="match status" value="1"/>
</dbReference>
<dbReference type="InterPro" id="IPR016131">
    <property type="entry name" value="Haemerythrin_Fe_BS"/>
</dbReference>